<dbReference type="Gene3D" id="3.90.1300.10">
    <property type="entry name" value="Amidase signature (AS) domain"/>
    <property type="match status" value="1"/>
</dbReference>
<evidence type="ECO:0008006" key="3">
    <source>
        <dbReference type="Google" id="ProtNLM"/>
    </source>
</evidence>
<keyword evidence="2" id="KW-1185">Reference proteome</keyword>
<protein>
    <recommendedName>
        <fullName evidence="3">Amidase domain-containing protein</fullName>
    </recommendedName>
</protein>
<dbReference type="InterPro" id="IPR036928">
    <property type="entry name" value="AS_sf"/>
</dbReference>
<organism evidence="1 2">
    <name type="scientific">Conoideocrella luteorostrata</name>
    <dbReference type="NCBI Taxonomy" id="1105319"/>
    <lineage>
        <taxon>Eukaryota</taxon>
        <taxon>Fungi</taxon>
        <taxon>Dikarya</taxon>
        <taxon>Ascomycota</taxon>
        <taxon>Pezizomycotina</taxon>
        <taxon>Sordariomycetes</taxon>
        <taxon>Hypocreomycetidae</taxon>
        <taxon>Hypocreales</taxon>
        <taxon>Clavicipitaceae</taxon>
        <taxon>Conoideocrella</taxon>
    </lineage>
</organism>
<reference evidence="1" key="1">
    <citation type="submission" date="2023-06" db="EMBL/GenBank/DDBJ databases">
        <title>Conoideocrella luteorostrata (Hypocreales: Clavicipitaceae), a potential biocontrol fungus for elongate hemlock scale in United States Christmas tree production areas.</title>
        <authorList>
            <person name="Barrett H."/>
            <person name="Lovett B."/>
            <person name="Macias A.M."/>
            <person name="Stajich J.E."/>
            <person name="Kasson M.T."/>
        </authorList>
    </citation>
    <scope>NUCLEOTIDE SEQUENCE</scope>
    <source>
        <strain evidence="1">ARSEF 14590</strain>
    </source>
</reference>
<evidence type="ECO:0000313" key="1">
    <source>
        <dbReference type="EMBL" id="KAK2595150.1"/>
    </source>
</evidence>
<dbReference type="AlphaFoldDB" id="A0AAJ0CLP4"/>
<proteinExistence type="predicted"/>
<name>A0AAJ0CLP4_9HYPO</name>
<evidence type="ECO:0000313" key="2">
    <source>
        <dbReference type="Proteomes" id="UP001251528"/>
    </source>
</evidence>
<gene>
    <name evidence="1" type="ORF">QQS21_007110</name>
</gene>
<dbReference type="Proteomes" id="UP001251528">
    <property type="component" value="Unassembled WGS sequence"/>
</dbReference>
<accession>A0AAJ0CLP4</accession>
<dbReference type="EMBL" id="JASWJB010000141">
    <property type="protein sequence ID" value="KAK2595150.1"/>
    <property type="molecule type" value="Genomic_DNA"/>
</dbReference>
<comment type="caution">
    <text evidence="1">The sequence shown here is derived from an EMBL/GenBank/DDBJ whole genome shotgun (WGS) entry which is preliminary data.</text>
</comment>
<sequence length="169" mass="18693">MGVLTSKDFTPNLITDWKTKRVAFVDPELWNMPSVTADQSNKFIDAANRIEGESTKAVRNALLPQYVEFVIDRRDEWSNGQAQLTDALGELMSDESYESAKKFMCEKARLGGFDKIFSEHGVDVLVAPHDCRVGTIAAIAGYPIGIAPLGHADFNDRGFPAELKENTVI</sequence>